<keyword evidence="2" id="KW-0809">Transit peptide</keyword>
<dbReference type="OrthoDB" id="9767833at2"/>
<dbReference type="KEGG" id="nde:NIDE0829"/>
<dbReference type="SUPFAM" id="SSF53335">
    <property type="entry name" value="S-adenosyl-L-methionine-dependent methyltransferases"/>
    <property type="match status" value="1"/>
</dbReference>
<dbReference type="HOGENOM" id="CLU_703417_0_0_0"/>
<evidence type="ECO:0000256" key="2">
    <source>
        <dbReference type="ARBA" id="ARBA00022946"/>
    </source>
</evidence>
<name>D8PBI6_9BACT</name>
<evidence type="ECO:0000256" key="1">
    <source>
        <dbReference type="ARBA" id="ARBA00022723"/>
    </source>
</evidence>
<dbReference type="GO" id="GO:0015935">
    <property type="term" value="C:small ribosomal subunit"/>
    <property type="evidence" value="ECO:0007669"/>
    <property type="project" value="TreeGrafter"/>
</dbReference>
<dbReference type="InterPro" id="IPR029063">
    <property type="entry name" value="SAM-dependent_MTases_sf"/>
</dbReference>
<evidence type="ECO:0000256" key="3">
    <source>
        <dbReference type="ARBA" id="ARBA00023004"/>
    </source>
</evidence>
<dbReference type="GO" id="GO:0006412">
    <property type="term" value="P:translation"/>
    <property type="evidence" value="ECO:0007669"/>
    <property type="project" value="InterPro"/>
</dbReference>
<keyword evidence="3" id="KW-0408">Iron</keyword>
<organism evidence="5 6">
    <name type="scientific">Nitrospira defluvii</name>
    <dbReference type="NCBI Taxonomy" id="330214"/>
    <lineage>
        <taxon>Bacteria</taxon>
        <taxon>Pseudomonadati</taxon>
        <taxon>Nitrospirota</taxon>
        <taxon>Nitrospiria</taxon>
        <taxon>Nitrospirales</taxon>
        <taxon>Nitrospiraceae</taxon>
        <taxon>Nitrospira</taxon>
    </lineage>
</organism>
<dbReference type="PANTHER" id="PTHR13184:SF5">
    <property type="entry name" value="METHYLTRANSFERASE-LIKE PROTEIN 17, MITOCHONDRIAL"/>
    <property type="match status" value="1"/>
</dbReference>
<gene>
    <name evidence="5" type="ORF">NIDE0829</name>
</gene>
<dbReference type="Pfam" id="PF09243">
    <property type="entry name" value="Rsm22"/>
    <property type="match status" value="1"/>
</dbReference>
<dbReference type="GO" id="GO:0051536">
    <property type="term" value="F:iron-sulfur cluster binding"/>
    <property type="evidence" value="ECO:0007669"/>
    <property type="project" value="UniProtKB-KW"/>
</dbReference>
<keyword evidence="1" id="KW-0479">Metal-binding</keyword>
<dbReference type="STRING" id="330214.NIDE0829"/>
<sequence>MYQLSPEVLMAIAKVAKVSLLEHSQGPPQSIIEAVSDLSQMFTRSGQAESRVYFEAAQLRAGYLVYYLPVNLAKVQVLLDELQPVFPIAPEQDFRVLDLGGGPGTGVLGVLDWCLSKSVRAPSTLRMIAVDRSPQVLRVSTELWKAYCEQQRDLSVPSLTTVECNLERSLPSTLREGGGVYGYQLIIVQNLLSELFLGSVDPVGQRTAFLGELLNYLAPEGSLLLIEPATRSASRELHQVRDRLLAGRHCSVYAPCLHDAPCSALVKPDDWCHEERRWECPGWIAQIDREVGLIKDALKFSYVILRKDGKTLVPRNPDYHRVVSELRVMKGEKRVWLCDQAGRSEIGRQDKERSISNAAFDGWHRGAIIQVSEIVRKERKGRPAMVGRITSSGTVEVVRSA</sequence>
<keyword evidence="6" id="KW-1185">Reference proteome</keyword>
<dbReference type="InterPro" id="IPR052571">
    <property type="entry name" value="Mt_RNA_Methyltransferase"/>
</dbReference>
<evidence type="ECO:0000313" key="6">
    <source>
        <dbReference type="Proteomes" id="UP000001660"/>
    </source>
</evidence>
<dbReference type="GO" id="GO:0046872">
    <property type="term" value="F:metal ion binding"/>
    <property type="evidence" value="ECO:0007669"/>
    <property type="project" value="UniProtKB-KW"/>
</dbReference>
<dbReference type="AlphaFoldDB" id="D8PBI6"/>
<dbReference type="PANTHER" id="PTHR13184">
    <property type="entry name" value="37S RIBOSOMAL PROTEIN S22"/>
    <property type="match status" value="1"/>
</dbReference>
<dbReference type="Proteomes" id="UP000001660">
    <property type="component" value="Chromosome"/>
</dbReference>
<evidence type="ECO:0000313" key="5">
    <source>
        <dbReference type="EMBL" id="CBK40595.1"/>
    </source>
</evidence>
<reference evidence="5 6" key="1">
    <citation type="journal article" date="2010" name="Proc. Natl. Acad. Sci. U.S.A.">
        <title>A Nitrospira metagenome illuminates the physiology and evolution of globally important nitrite-oxidizing bacteria.</title>
        <authorList>
            <person name="Lucker S."/>
            <person name="Wagner M."/>
            <person name="Maixner F."/>
            <person name="Pelletier E."/>
            <person name="Koch H."/>
            <person name="Vacherie B."/>
            <person name="Rattei T."/>
            <person name="Sinninghe Damste J."/>
            <person name="Spieck E."/>
            <person name="Le Paslier D."/>
            <person name="Daims H."/>
        </authorList>
    </citation>
    <scope>NUCLEOTIDE SEQUENCE [LARGE SCALE GENOMIC DNA]</scope>
</reference>
<evidence type="ECO:0000256" key="4">
    <source>
        <dbReference type="ARBA" id="ARBA00023014"/>
    </source>
</evidence>
<dbReference type="Gene3D" id="3.40.50.150">
    <property type="entry name" value="Vaccinia Virus protein VP39"/>
    <property type="match status" value="1"/>
</dbReference>
<evidence type="ECO:0008006" key="7">
    <source>
        <dbReference type="Google" id="ProtNLM"/>
    </source>
</evidence>
<keyword evidence="4" id="KW-0411">Iron-sulfur</keyword>
<dbReference type="InterPro" id="IPR015324">
    <property type="entry name" value="Ribosomal_Rsm22-like"/>
</dbReference>
<dbReference type="EMBL" id="FP929003">
    <property type="protein sequence ID" value="CBK40595.1"/>
    <property type="molecule type" value="Genomic_DNA"/>
</dbReference>
<accession>D8PBI6</accession>
<dbReference type="GO" id="GO:0008168">
    <property type="term" value="F:methyltransferase activity"/>
    <property type="evidence" value="ECO:0007669"/>
    <property type="project" value="InterPro"/>
</dbReference>
<dbReference type="eggNOG" id="COG5459">
    <property type="taxonomic scope" value="Bacteria"/>
</dbReference>
<protein>
    <recommendedName>
        <fullName evidence="7">Methyltransferase</fullName>
    </recommendedName>
</protein>
<dbReference type="GO" id="GO:0003735">
    <property type="term" value="F:structural constituent of ribosome"/>
    <property type="evidence" value="ECO:0007669"/>
    <property type="project" value="TreeGrafter"/>
</dbReference>
<proteinExistence type="predicted"/>